<name>A0A7J8NEV3_9ROSI</name>
<evidence type="ECO:0000313" key="1">
    <source>
        <dbReference type="EMBL" id="MBA0575528.1"/>
    </source>
</evidence>
<organism evidence="1 2">
    <name type="scientific">Gossypium lobatum</name>
    <dbReference type="NCBI Taxonomy" id="34289"/>
    <lineage>
        <taxon>Eukaryota</taxon>
        <taxon>Viridiplantae</taxon>
        <taxon>Streptophyta</taxon>
        <taxon>Embryophyta</taxon>
        <taxon>Tracheophyta</taxon>
        <taxon>Spermatophyta</taxon>
        <taxon>Magnoliopsida</taxon>
        <taxon>eudicotyledons</taxon>
        <taxon>Gunneridae</taxon>
        <taxon>Pentapetalae</taxon>
        <taxon>rosids</taxon>
        <taxon>malvids</taxon>
        <taxon>Malvales</taxon>
        <taxon>Malvaceae</taxon>
        <taxon>Malvoideae</taxon>
        <taxon>Gossypium</taxon>
    </lineage>
</organism>
<comment type="caution">
    <text evidence="1">The sequence shown here is derived from an EMBL/GenBank/DDBJ whole genome shotgun (WGS) entry which is preliminary data.</text>
</comment>
<reference evidence="1 2" key="1">
    <citation type="journal article" date="2019" name="Genome Biol. Evol.">
        <title>Insights into the evolution of the New World diploid cottons (Gossypium, subgenus Houzingenia) based on genome sequencing.</title>
        <authorList>
            <person name="Grover C.E."/>
            <person name="Arick M.A. 2nd"/>
            <person name="Thrash A."/>
            <person name="Conover J.L."/>
            <person name="Sanders W.S."/>
            <person name="Peterson D.G."/>
            <person name="Frelichowski J.E."/>
            <person name="Scheffler J.A."/>
            <person name="Scheffler B.E."/>
            <person name="Wendel J.F."/>
        </authorList>
    </citation>
    <scope>NUCLEOTIDE SEQUENCE [LARGE SCALE GENOMIC DNA]</scope>
    <source>
        <strain evidence="1">157</strain>
        <tissue evidence="1">Leaf</tissue>
    </source>
</reference>
<protein>
    <submittedName>
        <fullName evidence="1">Uncharacterized protein</fullName>
    </submittedName>
</protein>
<dbReference type="AlphaFoldDB" id="A0A7J8NEV3"/>
<accession>A0A7J8NEV3</accession>
<evidence type="ECO:0000313" key="2">
    <source>
        <dbReference type="Proteomes" id="UP000593572"/>
    </source>
</evidence>
<dbReference type="Proteomes" id="UP000593572">
    <property type="component" value="Unassembled WGS sequence"/>
</dbReference>
<sequence length="67" mass="7279">MVLALKQETMATTKALNTRIKELEGELALCRAATGEGVSSVALSYEDVPKPKEFLGIMSAYDVDNFL</sequence>
<keyword evidence="2" id="KW-1185">Reference proteome</keyword>
<dbReference type="EMBL" id="JABEZX010206702">
    <property type="protein sequence ID" value="MBA0575528.1"/>
    <property type="molecule type" value="Genomic_DNA"/>
</dbReference>
<proteinExistence type="predicted"/>
<gene>
    <name evidence="1" type="ORF">Golob_024565</name>
</gene>